<dbReference type="CDD" id="cd23763">
    <property type="entry name" value="ASKHA_ATPase_ROK"/>
    <property type="match status" value="1"/>
</dbReference>
<dbReference type="PANTHER" id="PTHR18964">
    <property type="entry name" value="ROK (REPRESSOR, ORF, KINASE) FAMILY"/>
    <property type="match status" value="1"/>
</dbReference>
<dbReference type="InterPro" id="IPR036388">
    <property type="entry name" value="WH-like_DNA-bd_sf"/>
</dbReference>
<reference evidence="3 4" key="1">
    <citation type="submission" date="2018-03" db="EMBL/GenBank/DDBJ databases">
        <title>Genomic Encyclopedia of Type Strains, Phase III (KMG-III): the genomes of soil and plant-associated and newly described type strains.</title>
        <authorList>
            <person name="Whitman W."/>
        </authorList>
    </citation>
    <scope>NUCLEOTIDE SEQUENCE [LARGE SCALE GENOMIC DNA]</scope>
    <source>
        <strain evidence="3 4">CGMCC 4.7104</strain>
    </source>
</reference>
<keyword evidence="3" id="KW-0808">Transferase</keyword>
<feature type="domain" description="HTH iclR-type" evidence="2">
    <location>
        <begin position="35"/>
        <end position="78"/>
    </location>
</feature>
<dbReference type="Gene3D" id="1.10.10.10">
    <property type="entry name" value="Winged helix-like DNA-binding domain superfamily/Winged helix DNA-binding domain"/>
    <property type="match status" value="1"/>
</dbReference>
<proteinExistence type="inferred from homology"/>
<dbReference type="PROSITE" id="PS01228">
    <property type="entry name" value="COF_1"/>
    <property type="match status" value="1"/>
</dbReference>
<dbReference type="InterPro" id="IPR000600">
    <property type="entry name" value="ROK"/>
</dbReference>
<comment type="caution">
    <text evidence="3">The sequence shown here is derived from an EMBL/GenBank/DDBJ whole genome shotgun (WGS) entry which is preliminary data.</text>
</comment>
<comment type="similarity">
    <text evidence="1">Belongs to the ROK (NagC/XylR) family.</text>
</comment>
<name>A0A2T0M1Y0_9ACTN</name>
<keyword evidence="3" id="KW-0418">Kinase</keyword>
<dbReference type="Pfam" id="PF09339">
    <property type="entry name" value="HTH_IclR"/>
    <property type="match status" value="1"/>
</dbReference>
<dbReference type="InterPro" id="IPR036390">
    <property type="entry name" value="WH_DNA-bd_sf"/>
</dbReference>
<dbReference type="SUPFAM" id="SSF46785">
    <property type="entry name" value="Winged helix' DNA-binding domain"/>
    <property type="match status" value="1"/>
</dbReference>
<dbReference type="AlphaFoldDB" id="A0A2T0M1Y0"/>
<accession>A0A2T0M1Y0</accession>
<dbReference type="GO" id="GO:0006355">
    <property type="term" value="P:regulation of DNA-templated transcription"/>
    <property type="evidence" value="ECO:0007669"/>
    <property type="project" value="InterPro"/>
</dbReference>
<dbReference type="GO" id="GO:0016301">
    <property type="term" value="F:kinase activity"/>
    <property type="evidence" value="ECO:0007669"/>
    <property type="project" value="UniProtKB-KW"/>
</dbReference>
<dbReference type="EMBL" id="PVNG01000037">
    <property type="protein sequence ID" value="PRX50747.1"/>
    <property type="molecule type" value="Genomic_DNA"/>
</dbReference>
<sequence length="412" mass="43602">MEGRTESIPKNSFDNMADMVTNGADLGRLRRINELAVIAAVRESGDLRVAQIAERIGIARTSVGEVVRGLVGHGWLEEKVPVATGRGRPAHRYRFRADAGYVLGLDIGAHSVRAVLADLDGTLLTTVRHLTAPSLAREERLRAIGRTVTDCLRQGGITPGQVWMTVAASTGWIDRDGQILMSGSIPDWAGVDLTGHLRALLGVPAVVENDSRLAALAEHRRGAGQGVRDLVLLQAGRRTGLGLLIDGRLHCGFGYVAGDLSMHRALKWEPAIEYLLLCDAVPSTGRTGDAVADVLVAAAEGHTGALVAVRRYVREMAIAAAAVASILDPELIVLGGSMSQHADLLLPLLRSELDLLCLRTPDLRGSSLGADSAALGAVCLALEHLFAALLTEQGGPLGPLRRPREPGVTSHA</sequence>
<dbReference type="Gene3D" id="3.30.420.40">
    <property type="match status" value="2"/>
</dbReference>
<dbReference type="InterPro" id="IPR043129">
    <property type="entry name" value="ATPase_NBD"/>
</dbReference>
<evidence type="ECO:0000313" key="3">
    <source>
        <dbReference type="EMBL" id="PRX50747.1"/>
    </source>
</evidence>
<protein>
    <submittedName>
        <fullName evidence="3">Putative NBD/HSP70 family sugar kinase</fullName>
    </submittedName>
</protein>
<dbReference type="SUPFAM" id="SSF53067">
    <property type="entry name" value="Actin-like ATPase domain"/>
    <property type="match status" value="1"/>
</dbReference>
<dbReference type="GO" id="GO:0003677">
    <property type="term" value="F:DNA binding"/>
    <property type="evidence" value="ECO:0007669"/>
    <property type="project" value="InterPro"/>
</dbReference>
<dbReference type="Pfam" id="PF00480">
    <property type="entry name" value="ROK"/>
    <property type="match status" value="2"/>
</dbReference>
<organism evidence="3 4">
    <name type="scientific">Nonomuraea fuscirosea</name>
    <dbReference type="NCBI Taxonomy" id="1291556"/>
    <lineage>
        <taxon>Bacteria</taxon>
        <taxon>Bacillati</taxon>
        <taxon>Actinomycetota</taxon>
        <taxon>Actinomycetes</taxon>
        <taxon>Streptosporangiales</taxon>
        <taxon>Streptosporangiaceae</taxon>
        <taxon>Nonomuraea</taxon>
    </lineage>
</organism>
<gene>
    <name evidence="3" type="ORF">B0I32_13734</name>
</gene>
<keyword evidence="4" id="KW-1185">Reference proteome</keyword>
<evidence type="ECO:0000256" key="1">
    <source>
        <dbReference type="ARBA" id="ARBA00006479"/>
    </source>
</evidence>
<evidence type="ECO:0000259" key="2">
    <source>
        <dbReference type="Pfam" id="PF09339"/>
    </source>
</evidence>
<dbReference type="Proteomes" id="UP000238312">
    <property type="component" value="Unassembled WGS sequence"/>
</dbReference>
<evidence type="ECO:0000313" key="4">
    <source>
        <dbReference type="Proteomes" id="UP000238312"/>
    </source>
</evidence>
<dbReference type="PANTHER" id="PTHR18964:SF149">
    <property type="entry name" value="BIFUNCTIONAL UDP-N-ACETYLGLUCOSAMINE 2-EPIMERASE_N-ACETYLMANNOSAMINE KINASE"/>
    <property type="match status" value="1"/>
</dbReference>
<dbReference type="InterPro" id="IPR005471">
    <property type="entry name" value="Tscrpt_reg_IclR_N"/>
</dbReference>